<gene>
    <name evidence="2" type="ORF">PIB30_003076</name>
</gene>
<organism evidence="2 3">
    <name type="scientific">Stylosanthes scabra</name>
    <dbReference type="NCBI Taxonomy" id="79078"/>
    <lineage>
        <taxon>Eukaryota</taxon>
        <taxon>Viridiplantae</taxon>
        <taxon>Streptophyta</taxon>
        <taxon>Embryophyta</taxon>
        <taxon>Tracheophyta</taxon>
        <taxon>Spermatophyta</taxon>
        <taxon>Magnoliopsida</taxon>
        <taxon>eudicotyledons</taxon>
        <taxon>Gunneridae</taxon>
        <taxon>Pentapetalae</taxon>
        <taxon>rosids</taxon>
        <taxon>fabids</taxon>
        <taxon>Fabales</taxon>
        <taxon>Fabaceae</taxon>
        <taxon>Papilionoideae</taxon>
        <taxon>50 kb inversion clade</taxon>
        <taxon>dalbergioids sensu lato</taxon>
        <taxon>Dalbergieae</taxon>
        <taxon>Pterocarpus clade</taxon>
        <taxon>Stylosanthes</taxon>
    </lineage>
</organism>
<dbReference type="EMBL" id="JASCZI010211454">
    <property type="protein sequence ID" value="MED6191734.1"/>
    <property type="molecule type" value="Genomic_DNA"/>
</dbReference>
<sequence length="532" mass="60515">MVKGNGKSSKKGKAAQPKESPQKKDQGHAFKCVPLSVNVIFEKCIKDDPQKRAIVEELGFGSLKYLPNYYLKHKVLMQLFKRFNTIDNTNHAVAGEVEITTEKIRKSFGLKYTGTTYPDKGKSQRALKELIFNTPIDSDANRDKFKRAFLLYIQKCFFLPTSAPNVTPRALPTIFDLQNTRKKNWALHIHNFLLDEIEKAKENNASSVSGCCFALMVIYFHETHFGKNSQDAEAQPPWIQYWTGETLMNRMKQERTMKAGLIRTAMLVDERREKLKKKGKKGSSSTSEPEYVDSSHESEFEYEADSEQTSSQVMVQRHRRRVIYSSVSGDGHTIAQVVSLANKKRKVLQEKGSKSKKPKKVNVVPRVDSANASLGDNESNAASGNLREENDEQHQSPPHQSPPQEEEPPHHQPPPQEEEPPHHEPPPQQQQHQPSNQSRSEAEPEPTEVEPEPIPIRVLVPKAEAALQYSPGERLLTDTLMIMRMNEQRPPQEEVIEPAPNQEEQQQEQQQQVQQQQQQNQEPASQSVVEVV</sequence>
<reference evidence="2 3" key="1">
    <citation type="journal article" date="2023" name="Plants (Basel)">
        <title>Bridging the Gap: Combining Genomics and Transcriptomics Approaches to Understand Stylosanthes scabra, an Orphan Legume from the Brazilian Caatinga.</title>
        <authorList>
            <person name="Ferreira-Neto J.R.C."/>
            <person name="da Silva M.D."/>
            <person name="Binneck E."/>
            <person name="de Melo N.F."/>
            <person name="da Silva R.H."/>
            <person name="de Melo A.L.T.M."/>
            <person name="Pandolfi V."/>
            <person name="Bustamante F.O."/>
            <person name="Brasileiro-Vidal A.C."/>
            <person name="Benko-Iseppon A.M."/>
        </authorList>
    </citation>
    <scope>NUCLEOTIDE SEQUENCE [LARGE SCALE GENOMIC DNA]</scope>
    <source>
        <tissue evidence="2">Leaves</tissue>
    </source>
</reference>
<feature type="region of interest" description="Disordered" evidence="1">
    <location>
        <begin position="1"/>
        <end position="27"/>
    </location>
</feature>
<evidence type="ECO:0000313" key="3">
    <source>
        <dbReference type="Proteomes" id="UP001341840"/>
    </source>
</evidence>
<evidence type="ECO:0000313" key="2">
    <source>
        <dbReference type="EMBL" id="MED6191734.1"/>
    </source>
</evidence>
<accession>A0ABU6X0S4</accession>
<dbReference type="PANTHER" id="PTHR34835">
    <property type="entry name" value="OS07G0283600 PROTEIN-RELATED"/>
    <property type="match status" value="1"/>
</dbReference>
<feature type="region of interest" description="Disordered" evidence="1">
    <location>
        <begin position="272"/>
        <end position="314"/>
    </location>
</feature>
<keyword evidence="3" id="KW-1185">Reference proteome</keyword>
<comment type="caution">
    <text evidence="2">The sequence shown here is derived from an EMBL/GenBank/DDBJ whole genome shotgun (WGS) entry which is preliminary data.</text>
</comment>
<feature type="compositionally biased region" description="Polar residues" evidence="1">
    <location>
        <begin position="370"/>
        <end position="383"/>
    </location>
</feature>
<feature type="region of interest" description="Disordered" evidence="1">
    <location>
        <begin position="346"/>
        <end position="456"/>
    </location>
</feature>
<proteinExistence type="predicted"/>
<feature type="region of interest" description="Disordered" evidence="1">
    <location>
        <begin position="482"/>
        <end position="532"/>
    </location>
</feature>
<name>A0ABU6X0S4_9FABA</name>
<evidence type="ECO:0000256" key="1">
    <source>
        <dbReference type="SAM" id="MobiDB-lite"/>
    </source>
</evidence>
<protein>
    <submittedName>
        <fullName evidence="2">Uncharacterized protein</fullName>
    </submittedName>
</protein>
<feature type="compositionally biased region" description="Low complexity" evidence="1">
    <location>
        <begin position="497"/>
        <end position="532"/>
    </location>
</feature>
<dbReference type="Proteomes" id="UP001341840">
    <property type="component" value="Unassembled WGS sequence"/>
</dbReference>